<protein>
    <recommendedName>
        <fullName evidence="2">APS kinase domain-containing protein</fullName>
    </recommendedName>
</protein>
<evidence type="ECO:0000259" key="2">
    <source>
        <dbReference type="Pfam" id="PF01583"/>
    </source>
</evidence>
<dbReference type="SUPFAM" id="SSF52540">
    <property type="entry name" value="P-loop containing nucleoside triphosphate hydrolases"/>
    <property type="match status" value="1"/>
</dbReference>
<comment type="caution">
    <text evidence="3">The sequence shown here is derived from an EMBL/GenBank/DDBJ whole genome shotgun (WGS) entry which is preliminary data.</text>
</comment>
<dbReference type="Pfam" id="PF01583">
    <property type="entry name" value="APS_kinase"/>
    <property type="match status" value="1"/>
</dbReference>
<dbReference type="InterPro" id="IPR050512">
    <property type="entry name" value="Sulf_AdTrans/APS_kinase"/>
</dbReference>
<proteinExistence type="predicted"/>
<dbReference type="PANTHER" id="PTHR42700:SF1">
    <property type="entry name" value="SULFATE ADENYLYLTRANSFERASE"/>
    <property type="match status" value="1"/>
</dbReference>
<evidence type="ECO:0000313" key="3">
    <source>
        <dbReference type="EMBL" id="KPH63901.1"/>
    </source>
</evidence>
<keyword evidence="1" id="KW-0808">Transferase</keyword>
<dbReference type="GO" id="GO:0010134">
    <property type="term" value="P:sulfate assimilation via adenylyl sulfate reduction"/>
    <property type="evidence" value="ECO:0007669"/>
    <property type="project" value="TreeGrafter"/>
</dbReference>
<evidence type="ECO:0000313" key="4">
    <source>
        <dbReference type="Proteomes" id="UP000037848"/>
    </source>
</evidence>
<reference evidence="3 4" key="1">
    <citation type="submission" date="2015-08" db="EMBL/GenBank/DDBJ databases">
        <title>Draft Genome Sequence of Pseudoalteromonas porphyrae UCD-SED14.</title>
        <authorList>
            <person name="Coil D.A."/>
            <person name="Jospin G."/>
            <person name="Lee R.D."/>
            <person name="Eisen J.A."/>
        </authorList>
    </citation>
    <scope>NUCLEOTIDE SEQUENCE [LARGE SCALE GENOMIC DNA]</scope>
    <source>
        <strain evidence="3 4">UCD-SED14</strain>
    </source>
</reference>
<dbReference type="RefSeq" id="WP_054203333.1">
    <property type="nucleotide sequence ID" value="NZ_LHPH01000007.1"/>
</dbReference>
<dbReference type="OrthoDB" id="9804504at2"/>
<organism evidence="3 4">
    <name type="scientific">Pseudoalteromonas porphyrae</name>
    <dbReference type="NCBI Taxonomy" id="187330"/>
    <lineage>
        <taxon>Bacteria</taxon>
        <taxon>Pseudomonadati</taxon>
        <taxon>Pseudomonadota</taxon>
        <taxon>Gammaproteobacteria</taxon>
        <taxon>Alteromonadales</taxon>
        <taxon>Pseudoalteromonadaceae</taxon>
        <taxon>Pseudoalteromonas</taxon>
    </lineage>
</organism>
<feature type="domain" description="APS kinase" evidence="2">
    <location>
        <begin position="1"/>
        <end position="145"/>
    </location>
</feature>
<dbReference type="GO" id="GO:0019379">
    <property type="term" value="P:sulfate assimilation, phosphoadenylyl sulfate reduction by phosphoadenylyl-sulfate reductase (thioredoxin)"/>
    <property type="evidence" value="ECO:0007669"/>
    <property type="project" value="TreeGrafter"/>
</dbReference>
<dbReference type="AlphaFoldDB" id="A0A0N0M0C4"/>
<dbReference type="GO" id="GO:0005737">
    <property type="term" value="C:cytoplasm"/>
    <property type="evidence" value="ECO:0007669"/>
    <property type="project" value="TreeGrafter"/>
</dbReference>
<dbReference type="NCBIfam" id="NF004041">
    <property type="entry name" value="PRK05541.1"/>
    <property type="match status" value="1"/>
</dbReference>
<dbReference type="EMBL" id="LHPH01000007">
    <property type="protein sequence ID" value="KPH63901.1"/>
    <property type="molecule type" value="Genomic_DNA"/>
</dbReference>
<keyword evidence="4" id="KW-1185">Reference proteome</keyword>
<accession>A0A0N0M0C4</accession>
<dbReference type="InterPro" id="IPR027417">
    <property type="entry name" value="P-loop_NTPase"/>
</dbReference>
<dbReference type="Gene3D" id="3.40.50.300">
    <property type="entry name" value="P-loop containing nucleotide triphosphate hydrolases"/>
    <property type="match status" value="1"/>
</dbReference>
<name>A0A0N0M0C4_9GAMM</name>
<dbReference type="InterPro" id="IPR059117">
    <property type="entry name" value="APS_kinase_dom"/>
</dbReference>
<dbReference type="PATRIC" id="fig|187330.3.peg.3703"/>
<dbReference type="STRING" id="187330.AMS58_01965"/>
<dbReference type="Proteomes" id="UP000037848">
    <property type="component" value="Unassembled WGS sequence"/>
</dbReference>
<evidence type="ECO:0000256" key="1">
    <source>
        <dbReference type="ARBA" id="ARBA00022679"/>
    </source>
</evidence>
<gene>
    <name evidence="3" type="ORF">ADS77_08315</name>
</gene>
<dbReference type="PANTHER" id="PTHR42700">
    <property type="entry name" value="SULFATE ADENYLYLTRANSFERASE"/>
    <property type="match status" value="1"/>
</dbReference>
<sequence>MVIWLTGRQGAGKTTLAKILHNILDEKLNKVILLDGDKLREVLGNQNYDNDSRSALAMTYARLSNMLSQQGATVICATVSMFHSVREWNRSNNAQYFEVYIKVEPDVLIKRNQKQLYSEAALNNKNYLHGYDIPFEEPLAPDLILNNNGLETPLEAVNKIVMELIK</sequence>
<dbReference type="GO" id="GO:0004781">
    <property type="term" value="F:sulfate adenylyltransferase (ATP) activity"/>
    <property type="evidence" value="ECO:0007669"/>
    <property type="project" value="TreeGrafter"/>
</dbReference>